<dbReference type="SMART" id="SM00388">
    <property type="entry name" value="HisKA"/>
    <property type="match status" value="1"/>
</dbReference>
<dbReference type="SUPFAM" id="SSF47384">
    <property type="entry name" value="Homodimeric domain of signal transducing histidine kinase"/>
    <property type="match status" value="1"/>
</dbReference>
<dbReference type="Gene3D" id="3.30.565.10">
    <property type="entry name" value="Histidine kinase-like ATPase, C-terminal domain"/>
    <property type="match status" value="1"/>
</dbReference>
<proteinExistence type="predicted"/>
<dbReference type="PROSITE" id="PS50109">
    <property type="entry name" value="HIS_KIN"/>
    <property type="match status" value="1"/>
</dbReference>
<evidence type="ECO:0000256" key="1">
    <source>
        <dbReference type="ARBA" id="ARBA00000085"/>
    </source>
</evidence>
<dbReference type="SUPFAM" id="SSF55874">
    <property type="entry name" value="ATPase domain of HSP90 chaperone/DNA topoisomerase II/histidine kinase"/>
    <property type="match status" value="1"/>
</dbReference>
<evidence type="ECO:0000256" key="2">
    <source>
        <dbReference type="ARBA" id="ARBA00004236"/>
    </source>
</evidence>
<evidence type="ECO:0000256" key="7">
    <source>
        <dbReference type="ARBA" id="ARBA00023012"/>
    </source>
</evidence>
<keyword evidence="6" id="KW-0418">Kinase</keyword>
<dbReference type="InterPro" id="IPR003594">
    <property type="entry name" value="HATPase_dom"/>
</dbReference>
<dbReference type="InterPro" id="IPR003661">
    <property type="entry name" value="HisK_dim/P_dom"/>
</dbReference>
<dbReference type="PANTHER" id="PTHR43711">
    <property type="entry name" value="TWO-COMPONENT HISTIDINE KINASE"/>
    <property type="match status" value="1"/>
</dbReference>
<organism evidence="10 11">
    <name type="scientific">Gryllotalpicola kribbensis</name>
    <dbReference type="NCBI Taxonomy" id="993084"/>
    <lineage>
        <taxon>Bacteria</taxon>
        <taxon>Bacillati</taxon>
        <taxon>Actinomycetota</taxon>
        <taxon>Actinomycetes</taxon>
        <taxon>Micrococcales</taxon>
        <taxon>Microbacteriaceae</taxon>
        <taxon>Gryllotalpicola</taxon>
    </lineage>
</organism>
<reference evidence="11" key="1">
    <citation type="journal article" date="2019" name="Int. J. Syst. Evol. Microbiol.">
        <title>The Global Catalogue of Microorganisms (GCM) 10K type strain sequencing project: providing services to taxonomists for standard genome sequencing and annotation.</title>
        <authorList>
            <consortium name="The Broad Institute Genomics Platform"/>
            <consortium name="The Broad Institute Genome Sequencing Center for Infectious Disease"/>
            <person name="Wu L."/>
            <person name="Ma J."/>
        </authorList>
    </citation>
    <scope>NUCLEOTIDE SEQUENCE [LARGE SCALE GENOMIC DNA]</scope>
    <source>
        <strain evidence="11">JCM 17593</strain>
    </source>
</reference>
<dbReference type="CDD" id="cd00082">
    <property type="entry name" value="HisKA"/>
    <property type="match status" value="1"/>
</dbReference>
<dbReference type="InterPro" id="IPR036097">
    <property type="entry name" value="HisK_dim/P_sf"/>
</dbReference>
<keyword evidence="8" id="KW-0812">Transmembrane</keyword>
<feature type="transmembrane region" description="Helical" evidence="8">
    <location>
        <begin position="20"/>
        <end position="39"/>
    </location>
</feature>
<evidence type="ECO:0000256" key="3">
    <source>
        <dbReference type="ARBA" id="ARBA00012438"/>
    </source>
</evidence>
<evidence type="ECO:0000313" key="11">
    <source>
        <dbReference type="Proteomes" id="UP001500213"/>
    </source>
</evidence>
<dbReference type="Proteomes" id="UP001500213">
    <property type="component" value="Unassembled WGS sequence"/>
</dbReference>
<comment type="subcellular location">
    <subcellularLocation>
        <location evidence="2">Cell membrane</location>
    </subcellularLocation>
</comment>
<keyword evidence="8" id="KW-1133">Transmembrane helix</keyword>
<evidence type="ECO:0000256" key="6">
    <source>
        <dbReference type="ARBA" id="ARBA00022777"/>
    </source>
</evidence>
<evidence type="ECO:0000313" key="10">
    <source>
        <dbReference type="EMBL" id="GAA4186957.1"/>
    </source>
</evidence>
<keyword evidence="4" id="KW-0597">Phosphoprotein</keyword>
<keyword evidence="11" id="KW-1185">Reference proteome</keyword>
<evidence type="ECO:0000256" key="8">
    <source>
        <dbReference type="SAM" id="Phobius"/>
    </source>
</evidence>
<dbReference type="InterPro" id="IPR036890">
    <property type="entry name" value="HATPase_C_sf"/>
</dbReference>
<feature type="domain" description="Histidine kinase" evidence="9">
    <location>
        <begin position="189"/>
        <end position="407"/>
    </location>
</feature>
<protein>
    <recommendedName>
        <fullName evidence="3">histidine kinase</fullName>
        <ecNumber evidence="3">2.7.13.3</ecNumber>
    </recommendedName>
</protein>
<dbReference type="InterPro" id="IPR050736">
    <property type="entry name" value="Sensor_HK_Regulatory"/>
</dbReference>
<name>A0ABP8AP42_9MICO</name>
<dbReference type="SMART" id="SM00387">
    <property type="entry name" value="HATPase_c"/>
    <property type="match status" value="1"/>
</dbReference>
<keyword evidence="8" id="KW-0472">Membrane</keyword>
<dbReference type="Pfam" id="PF00512">
    <property type="entry name" value="HisKA"/>
    <property type="match status" value="1"/>
</dbReference>
<keyword evidence="7" id="KW-0902">Two-component regulatory system</keyword>
<keyword evidence="5" id="KW-0808">Transferase</keyword>
<sequence length="407" mass="43241">MRPLRALFLRLTAGRLTPWVKQFPTVVTFAVALVVLLATRMPVSSGGLLLASVVIEVVATIASFALPWRRIDAFWSVLIPCAGFVAIALLRLATGGAESPFGVLLIIPTIWVASEPGAWNPLIAGIGTCFALLLPEYLDGSSVSLGDVARDLLTPFVYIVAAIIINEIARRLREAGEERDRVKDEFLGLVSHELRNPLTSVLGYLELLRMTGANLSDEQRGFVDVAERNARRLRHLVGDLLTTAQAGAGAFTLQTTQVDLNEVVRQAVESAEPVAEEAQVELVASLAASVLLDGDPDRLGQACDNLISNAIKFTPAGGRVTVSTQVRSQAGRTDALLSVRDTGVGIPADEVAHLSERFFRASTAQAIPGVGLGLTVVRAIATAHGGRLDIESAEGEGTTFTLVLPVS</sequence>
<dbReference type="CDD" id="cd00075">
    <property type="entry name" value="HATPase"/>
    <property type="match status" value="1"/>
</dbReference>
<comment type="catalytic activity">
    <reaction evidence="1">
        <text>ATP + protein L-histidine = ADP + protein N-phospho-L-histidine.</text>
        <dbReference type="EC" id="2.7.13.3"/>
    </reaction>
</comment>
<dbReference type="Pfam" id="PF02518">
    <property type="entry name" value="HATPase_c"/>
    <property type="match status" value="1"/>
</dbReference>
<feature type="transmembrane region" description="Helical" evidence="8">
    <location>
        <begin position="46"/>
        <end position="67"/>
    </location>
</feature>
<dbReference type="PRINTS" id="PR00344">
    <property type="entry name" value="BCTRLSENSOR"/>
</dbReference>
<dbReference type="Gene3D" id="1.10.287.130">
    <property type="match status" value="1"/>
</dbReference>
<gene>
    <name evidence="10" type="ORF">GCM10022288_11290</name>
</gene>
<feature type="transmembrane region" description="Helical" evidence="8">
    <location>
        <begin position="73"/>
        <end position="93"/>
    </location>
</feature>
<dbReference type="InterPro" id="IPR005467">
    <property type="entry name" value="His_kinase_dom"/>
</dbReference>
<dbReference type="InterPro" id="IPR004358">
    <property type="entry name" value="Sig_transdc_His_kin-like_C"/>
</dbReference>
<dbReference type="EC" id="2.7.13.3" evidence="3"/>
<dbReference type="EMBL" id="BAABBX010000008">
    <property type="protein sequence ID" value="GAA4186957.1"/>
    <property type="molecule type" value="Genomic_DNA"/>
</dbReference>
<evidence type="ECO:0000256" key="5">
    <source>
        <dbReference type="ARBA" id="ARBA00022679"/>
    </source>
</evidence>
<comment type="caution">
    <text evidence="10">The sequence shown here is derived from an EMBL/GenBank/DDBJ whole genome shotgun (WGS) entry which is preliminary data.</text>
</comment>
<dbReference type="PANTHER" id="PTHR43711:SF1">
    <property type="entry name" value="HISTIDINE KINASE 1"/>
    <property type="match status" value="1"/>
</dbReference>
<dbReference type="RefSeq" id="WP_344774715.1">
    <property type="nucleotide sequence ID" value="NZ_BAABBX010000008.1"/>
</dbReference>
<evidence type="ECO:0000256" key="4">
    <source>
        <dbReference type="ARBA" id="ARBA00022553"/>
    </source>
</evidence>
<evidence type="ECO:0000259" key="9">
    <source>
        <dbReference type="PROSITE" id="PS50109"/>
    </source>
</evidence>
<accession>A0ABP8AP42</accession>